<evidence type="ECO:0000256" key="1">
    <source>
        <dbReference type="SAM" id="MobiDB-lite"/>
    </source>
</evidence>
<feature type="compositionally biased region" description="Gly residues" evidence="1">
    <location>
        <begin position="835"/>
        <end position="862"/>
    </location>
</feature>
<feature type="compositionally biased region" description="Gly residues" evidence="1">
    <location>
        <begin position="715"/>
        <end position="734"/>
    </location>
</feature>
<feature type="region of interest" description="Disordered" evidence="1">
    <location>
        <begin position="715"/>
        <end position="735"/>
    </location>
</feature>
<name>A0A1U7CKC2_9BACT</name>
<proteinExistence type="predicted"/>
<feature type="domain" description="EF-hand" evidence="2">
    <location>
        <begin position="1184"/>
        <end position="1212"/>
    </location>
</feature>
<gene>
    <name evidence="3" type="ORF">BSF38_00778</name>
</gene>
<dbReference type="PROSITE" id="PS00018">
    <property type="entry name" value="EF_HAND_1"/>
    <property type="match status" value="1"/>
</dbReference>
<dbReference type="InterPro" id="IPR002048">
    <property type="entry name" value="EF_hand_dom"/>
</dbReference>
<keyword evidence="4" id="KW-1185">Reference proteome</keyword>
<dbReference type="InterPro" id="IPR018247">
    <property type="entry name" value="EF_Hand_1_Ca_BS"/>
</dbReference>
<dbReference type="KEGG" id="pbor:BSF38_00778"/>
<dbReference type="GO" id="GO:0005509">
    <property type="term" value="F:calcium ion binding"/>
    <property type="evidence" value="ECO:0007669"/>
    <property type="project" value="InterPro"/>
</dbReference>
<feature type="region of interest" description="Disordered" evidence="1">
    <location>
        <begin position="835"/>
        <end position="879"/>
    </location>
</feature>
<dbReference type="RefSeq" id="WP_168189302.1">
    <property type="nucleotide sequence ID" value="NZ_CP019082.1"/>
</dbReference>
<evidence type="ECO:0000313" key="4">
    <source>
        <dbReference type="Proteomes" id="UP000186309"/>
    </source>
</evidence>
<dbReference type="PROSITE" id="PS50222">
    <property type="entry name" value="EF_HAND_2"/>
    <property type="match status" value="1"/>
</dbReference>
<reference evidence="4" key="1">
    <citation type="submission" date="2016-12" db="EMBL/GenBank/DDBJ databases">
        <title>Comparative genomics of four Isosphaeraceae planctomycetes: a common pool of plasmids and glycoside hydrolase genes.</title>
        <authorList>
            <person name="Ivanova A."/>
        </authorList>
    </citation>
    <scope>NUCLEOTIDE SEQUENCE [LARGE SCALE GENOMIC DNA]</scope>
    <source>
        <strain evidence="4">PX4</strain>
    </source>
</reference>
<dbReference type="InterPro" id="IPR015500">
    <property type="entry name" value="Peptidase_S8_subtilisin-rel"/>
</dbReference>
<dbReference type="EMBL" id="CP019082">
    <property type="protein sequence ID" value="APW59356.1"/>
    <property type="molecule type" value="Genomic_DNA"/>
</dbReference>
<sequence length="1582" mass="159188">MSQPSRPRANGPAQRRKRDLRPDIIMPLEQRCLLAPVLPLYPLQAVFTAATTPTNGDLGTVVVSSNTTATTLTSAAPITSVSETTPLTSFGGDNVRIKAGPGGVFGNGLYAISRGAGSNTGAVNRPGVIYRVDPATGKASVFFDLNTVMSQIDPNALNTDGKNAAANSLGGATGGAVDTTGFANWYDIAFDPEGYIDGKPSMLVSTVDRSDPSKNAIYRIGPDGSFLGAYVTLTDGQAATKFNINPTGMVVPGPEMQQFLRGVIAGSGISSTGGTMAALFFNANQYSPGQVISNGSNLPKGASETGLTLGPIVGITQANVDYTSPLYSAFTDFGTPTGGGIPAKPGFSGVQGSNGGLLIGTQLTSTTTGATTATIDQTALVTTPFRRFEDIAFDQYGYFSQSMGLTASATGTGTTGGSTSGTSLVTVTGQPTYAGSLFVSDLASGLSVNVVSVAEGDIPAGVTVPIAVQGSGVLGIQKLDPSLPYNATTNPLVPIVSNGNTTGGSNAAGGRIVRITPEGVMTVFAQGFNTSAAQDSTSFMDSSLSITFSADGTTMYASDGDGIWQFKTTASLAGSTSGTLIGLNDLRTLGVPYNGQGSAVAVVDTGVDGLSAPFRGRVSTGKNIYTGGPGNADLSSFTNSTSGTGGTTGGTGGGTTGGTGGTTNGTGNVLVNTFDGHGTPVAGVVAQFVPQATIEPVAIFSPYFGSSTLTVGGGTGGTGGTGGGTTGGTGGGTTSGNLSASSNALTSTNAVYSGMDYVAKHPFVNDPVRPGVVNRVVASVFAFGTTQTFATEAQAYKNYPQIVIALKNQLHKYRRLGIAPIAAAGQFGAPLGASSGGSTGGTGGTGGGTTGGTGGGTTGGTTGITTQFNNSGANPSIGDNDGMSLPAVLNEAISVTGTYPFPYSTDASTTPNNPPIGAIPNPLGPVLIFGNALTIGGTASSTTGTGNGGGSGGGGAGAGAGGGGTTGSATSANVAPNVQTFAASDFNMWNDRIPGAVNRSITTDFAAPAIDVPTFRRRFSSLQANGTTTTTGTGTNINDPANHLTFTQVGTSMSSAIVTGAYTMVSSALNYWTNLNKANGVTSDAYLTTPVGVRSLNFGRRGIKDLSAYNTPDGINGILAYTAVPAFDVNDGNSVSTPNLVSSTDNQNGFSGGDSAPAYARVSIGNAIASIEGTIAIRYLLDHKIFPIMDENNDGVISAQEVQDFTDTAATKGLAEAGAMARLLGGTSTTSLPQAGINNQVFNENPDQPAALQRRFNYFDFVANGQLKGGISLDSFRMLANTLLPKPDSYNIIDRQRASANGFLVDPTAQRNTTALQHKLPSFAWVPKSAVAKYRGVSPAKFKVNRNETPGTYFPVYTLFDSTQAAPQQTGVTVTRTVRVNGETISLASVRPVAAPAVQTAAPTTTTTTPPATTTTPPATTPATTGTTTPPAATPAATGTTTPSATTPAADTTAGTTTSDTSPVVSALLNLVNQSQQQSAKTATSLPAATPSATTDTSTTTTTPPATTTTPPAPTEPTATPAVATAATTTADTTASDLAAQQLAASQAQAQAQKQKALALANANKNQGFFDKLWSDIKKPFS</sequence>
<dbReference type="PRINTS" id="PR00723">
    <property type="entry name" value="SUBTILISIN"/>
</dbReference>
<accession>A0A1U7CKC2</accession>
<protein>
    <submittedName>
        <fullName evidence="3">Peptidase S8</fullName>
    </submittedName>
</protein>
<feature type="compositionally biased region" description="Gly residues" evidence="1">
    <location>
        <begin position="945"/>
        <end position="966"/>
    </location>
</feature>
<evidence type="ECO:0000259" key="2">
    <source>
        <dbReference type="PROSITE" id="PS50222"/>
    </source>
</evidence>
<feature type="compositionally biased region" description="Low complexity" evidence="1">
    <location>
        <begin position="1400"/>
        <end position="1461"/>
    </location>
</feature>
<feature type="region of interest" description="Disordered" evidence="1">
    <location>
        <begin position="1394"/>
        <end position="1461"/>
    </location>
</feature>
<dbReference type="Proteomes" id="UP000186309">
    <property type="component" value="Chromosome"/>
</dbReference>
<feature type="compositionally biased region" description="Gly residues" evidence="1">
    <location>
        <begin position="643"/>
        <end position="664"/>
    </location>
</feature>
<organism evidence="3 4">
    <name type="scientific">Paludisphaera borealis</name>
    <dbReference type="NCBI Taxonomy" id="1387353"/>
    <lineage>
        <taxon>Bacteria</taxon>
        <taxon>Pseudomonadati</taxon>
        <taxon>Planctomycetota</taxon>
        <taxon>Planctomycetia</taxon>
        <taxon>Isosphaerales</taxon>
        <taxon>Isosphaeraceae</taxon>
        <taxon>Paludisphaera</taxon>
    </lineage>
</organism>
<feature type="region of interest" description="Disordered" evidence="1">
    <location>
        <begin position="1479"/>
        <end position="1530"/>
    </location>
</feature>
<evidence type="ECO:0000313" key="3">
    <source>
        <dbReference type="EMBL" id="APW59356.1"/>
    </source>
</evidence>
<feature type="region of interest" description="Disordered" evidence="1">
    <location>
        <begin position="635"/>
        <end position="664"/>
    </location>
</feature>
<feature type="region of interest" description="Disordered" evidence="1">
    <location>
        <begin position="943"/>
        <end position="967"/>
    </location>
</feature>
<feature type="region of interest" description="Disordered" evidence="1">
    <location>
        <begin position="1"/>
        <end position="22"/>
    </location>
</feature>